<evidence type="ECO:0000256" key="1">
    <source>
        <dbReference type="ARBA" id="ARBA00000142"/>
    </source>
</evidence>
<comment type="function">
    <text evidence="2 7">Catalyzes the formation of N(7)-methylguanine at position 46 (m7G46) in tRNA.</text>
</comment>
<protein>
    <recommendedName>
        <fullName evidence="7">tRNA (guanine-N(7)-)-methyltransferase</fullName>
        <ecNumber evidence="7">2.1.1.33</ecNumber>
    </recommendedName>
    <alternativeName>
        <fullName evidence="7">tRNA (guanine(46)-N(7))-methyltransferase</fullName>
    </alternativeName>
    <alternativeName>
        <fullName evidence="7">tRNA(m7G46)-methyltransferase</fullName>
    </alternativeName>
</protein>
<dbReference type="Gene3D" id="3.40.50.150">
    <property type="entry name" value="Vaccinia Virus protein VP39"/>
    <property type="match status" value="1"/>
</dbReference>
<dbReference type="UniPathway" id="UPA00989"/>
<reference evidence="8" key="1">
    <citation type="submission" date="2019-09" db="EMBL/GenBank/DDBJ databases">
        <title>Characterisation of the sponge microbiome using genome-centric metagenomics.</title>
        <authorList>
            <person name="Engelberts J.P."/>
            <person name="Robbins S.J."/>
            <person name="De Goeij J.M."/>
            <person name="Aranda M."/>
            <person name="Bell S.C."/>
            <person name="Webster N.S."/>
        </authorList>
    </citation>
    <scope>NUCLEOTIDE SEQUENCE</scope>
    <source>
        <strain evidence="8">SB0675_bin_29</strain>
    </source>
</reference>
<dbReference type="SUPFAM" id="SSF53335">
    <property type="entry name" value="S-adenosyl-L-methionine-dependent methyltransferases"/>
    <property type="match status" value="1"/>
</dbReference>
<comment type="caution">
    <text evidence="7">Lacks conserved residue(s) required for the propagation of feature annotation.</text>
</comment>
<dbReference type="InterPro" id="IPR003358">
    <property type="entry name" value="tRNA_(Gua-N-7)_MeTrfase_Trmb"/>
</dbReference>
<comment type="similarity">
    <text evidence="7">Belongs to the class I-like SAM-binding methyltransferase superfamily. TrmB family.</text>
</comment>
<dbReference type="NCBIfam" id="TIGR00091">
    <property type="entry name" value="tRNA (guanosine(46)-N7)-methyltransferase TrmB"/>
    <property type="match status" value="1"/>
</dbReference>
<comment type="catalytic activity">
    <reaction evidence="1 7">
        <text>guanosine(46) in tRNA + S-adenosyl-L-methionine = N(7)-methylguanosine(46) in tRNA + S-adenosyl-L-homocysteine</text>
        <dbReference type="Rhea" id="RHEA:42708"/>
        <dbReference type="Rhea" id="RHEA-COMP:10188"/>
        <dbReference type="Rhea" id="RHEA-COMP:10189"/>
        <dbReference type="ChEBI" id="CHEBI:57856"/>
        <dbReference type="ChEBI" id="CHEBI:59789"/>
        <dbReference type="ChEBI" id="CHEBI:74269"/>
        <dbReference type="ChEBI" id="CHEBI:74480"/>
        <dbReference type="EC" id="2.1.1.33"/>
    </reaction>
</comment>
<dbReference type="GO" id="GO:0043527">
    <property type="term" value="C:tRNA methyltransferase complex"/>
    <property type="evidence" value="ECO:0007669"/>
    <property type="project" value="TreeGrafter"/>
</dbReference>
<dbReference type="InterPro" id="IPR029063">
    <property type="entry name" value="SAM-dependent_MTases_sf"/>
</dbReference>
<dbReference type="InterPro" id="IPR055361">
    <property type="entry name" value="tRNA_methyltr_TrmB_bact"/>
</dbReference>
<dbReference type="GO" id="GO:0008176">
    <property type="term" value="F:tRNA (guanine(46)-N7)-methyltransferase activity"/>
    <property type="evidence" value="ECO:0007669"/>
    <property type="project" value="UniProtKB-UniRule"/>
</dbReference>
<comment type="pathway">
    <text evidence="7">tRNA modification; N(7)-methylguanine-tRNA biosynthesis.</text>
</comment>
<keyword evidence="5 7" id="KW-0949">S-adenosyl-L-methionine</keyword>
<dbReference type="PROSITE" id="PS51625">
    <property type="entry name" value="SAM_MT_TRMB"/>
    <property type="match status" value="1"/>
</dbReference>
<evidence type="ECO:0000256" key="7">
    <source>
        <dbReference type="HAMAP-Rule" id="MF_01057"/>
    </source>
</evidence>
<evidence type="ECO:0000256" key="3">
    <source>
        <dbReference type="ARBA" id="ARBA00022603"/>
    </source>
</evidence>
<dbReference type="PANTHER" id="PTHR23417">
    <property type="entry name" value="3-DEOXY-D-MANNO-OCTULOSONIC-ACID TRANSFERASE/TRNA GUANINE-N 7 - -METHYLTRANSFERASE"/>
    <property type="match status" value="1"/>
</dbReference>
<keyword evidence="6 7" id="KW-0819">tRNA processing</keyword>
<dbReference type="PANTHER" id="PTHR23417:SF14">
    <property type="entry name" value="PENTACOTRIPEPTIDE-REPEAT REGION OF PRORP DOMAIN-CONTAINING PROTEIN"/>
    <property type="match status" value="1"/>
</dbReference>
<feature type="binding site" evidence="7">
    <location>
        <position position="124"/>
    </location>
    <ligand>
        <name>S-adenosyl-L-methionine</name>
        <dbReference type="ChEBI" id="CHEBI:59789"/>
    </ligand>
</feature>
<evidence type="ECO:0000256" key="6">
    <source>
        <dbReference type="ARBA" id="ARBA00022694"/>
    </source>
</evidence>
<proteinExistence type="inferred from homology"/>
<comment type="caution">
    <text evidence="8">The sequence shown here is derived from an EMBL/GenBank/DDBJ whole genome shotgun (WGS) entry which is preliminary data.</text>
</comment>
<keyword evidence="3 7" id="KW-0489">Methyltransferase</keyword>
<dbReference type="HAMAP" id="MF_01057">
    <property type="entry name" value="tRNA_methyltr_TrmB"/>
    <property type="match status" value="1"/>
</dbReference>
<feature type="binding site" evidence="7">
    <location>
        <position position="99"/>
    </location>
    <ligand>
        <name>S-adenosyl-L-methionine</name>
        <dbReference type="ChEBI" id="CHEBI:59789"/>
    </ligand>
</feature>
<dbReference type="EMBL" id="VYDA01000497">
    <property type="protein sequence ID" value="MYH62795.1"/>
    <property type="molecule type" value="Genomic_DNA"/>
</dbReference>
<dbReference type="AlphaFoldDB" id="A0A6B1G6G3"/>
<accession>A0A6B1G6G3</accession>
<feature type="binding site" evidence="7">
    <location>
        <position position="174"/>
    </location>
    <ligand>
        <name>S-adenosyl-L-methionine</name>
        <dbReference type="ChEBI" id="CHEBI:59789"/>
    </ligand>
</feature>
<feature type="binding site" evidence="7">
    <location>
        <position position="210"/>
    </location>
    <ligand>
        <name>substrate</name>
    </ligand>
</feature>
<sequence>MTEQSRAPLDYTPTSFSQGRMDFSWEELTPQQRARHYADRHAGKGLIGGDPRRRPNSEILPAWAKDRSIVRALALDDHRAANGERFRRQIAGARPLEIEIGFGRGDFLLDRSARMPDRLFIGFEVKTKAVRLALSRLEKQSLDNLWLSDDDARVGLQMAIPDRRVDAVHVLFPDPWWKAHHKVKRLFSPPFVDLLAVKLRPGGYLHLKTDVAQYGELVRHLLSGHPAFSDHRPQLADQVGPYRPTHREHWCQENGMPVWAYYFARQHGA</sequence>
<evidence type="ECO:0000256" key="5">
    <source>
        <dbReference type="ARBA" id="ARBA00022691"/>
    </source>
</evidence>
<evidence type="ECO:0000256" key="4">
    <source>
        <dbReference type="ARBA" id="ARBA00022679"/>
    </source>
</evidence>
<organism evidence="8">
    <name type="scientific">Caldilineaceae bacterium SB0675_bin_29</name>
    <dbReference type="NCBI Taxonomy" id="2605266"/>
    <lineage>
        <taxon>Bacteria</taxon>
        <taxon>Bacillati</taxon>
        <taxon>Chloroflexota</taxon>
        <taxon>Caldilineae</taxon>
        <taxon>Caldilineales</taxon>
        <taxon>Caldilineaceae</taxon>
    </lineage>
</organism>
<gene>
    <name evidence="7 8" type="primary">trmB</name>
    <name evidence="8" type="ORF">F4148_13930</name>
</gene>
<feature type="binding site" evidence="7">
    <location>
        <position position="151"/>
    </location>
    <ligand>
        <name>S-adenosyl-L-methionine</name>
        <dbReference type="ChEBI" id="CHEBI:59789"/>
    </ligand>
</feature>
<dbReference type="Pfam" id="PF02390">
    <property type="entry name" value="Methyltransf_4"/>
    <property type="match status" value="1"/>
</dbReference>
<name>A0A6B1G6G3_9CHLR</name>
<feature type="binding site" evidence="7">
    <location>
        <position position="178"/>
    </location>
    <ligand>
        <name>substrate</name>
    </ligand>
</feature>
<evidence type="ECO:0000313" key="8">
    <source>
        <dbReference type="EMBL" id="MYH62795.1"/>
    </source>
</evidence>
<keyword evidence="4 7" id="KW-0808">Transferase</keyword>
<dbReference type="EC" id="2.1.1.33" evidence="7"/>
<evidence type="ECO:0000256" key="2">
    <source>
        <dbReference type="ARBA" id="ARBA00003015"/>
    </source>
</evidence>